<dbReference type="InterPro" id="IPR036291">
    <property type="entry name" value="NAD(P)-bd_dom_sf"/>
</dbReference>
<evidence type="ECO:0000256" key="1">
    <source>
        <dbReference type="ARBA" id="ARBA00022723"/>
    </source>
</evidence>
<feature type="domain" description="Alcohol dehydrogenase-like N-terminal" evidence="4">
    <location>
        <begin position="24"/>
        <end position="115"/>
    </location>
</feature>
<dbReference type="InterPro" id="IPR047109">
    <property type="entry name" value="CAD-like"/>
</dbReference>
<protein>
    <submittedName>
        <fullName evidence="5">Chaperonin 10-like protein</fullName>
    </submittedName>
</protein>
<dbReference type="Pfam" id="PF08240">
    <property type="entry name" value="ADH_N"/>
    <property type="match status" value="1"/>
</dbReference>
<keyword evidence="3" id="KW-0560">Oxidoreductase</keyword>
<dbReference type="PROSITE" id="PS00059">
    <property type="entry name" value="ADH_ZINC"/>
    <property type="match status" value="1"/>
</dbReference>
<dbReference type="SUPFAM" id="SSF50129">
    <property type="entry name" value="GroES-like"/>
    <property type="match status" value="1"/>
</dbReference>
<proteinExistence type="predicted"/>
<sequence length="204" mass="21753">MGLGPESVQDNIVWQKLEPKPWKETAVDIKITYCSICGSDIHTLRSGWGPTLYPCCVGHEIVGIAVRVGSNVENGVKVGDRVGVVAQNDSCLGRQGHSEECSAAPETYCPKPFGLTYTSKHWMEGTALMLCAGITAYSPLRHYRCGPGGNICIIGVGGLGLYAIMFTNPPEADKVIAISRKEGKKGDPLGLVADAYIATDKSPN</sequence>
<keyword evidence="1" id="KW-0479">Metal-binding</keyword>
<gene>
    <name evidence="5" type="ORF">BDV33DRAFT_189363</name>
</gene>
<dbReference type="Gene3D" id="3.90.180.10">
    <property type="entry name" value="Medium-chain alcohol dehydrogenases, catalytic domain"/>
    <property type="match status" value="1"/>
</dbReference>
<reference evidence="5 6" key="1">
    <citation type="submission" date="2019-04" db="EMBL/GenBank/DDBJ databases">
        <title>Fungal friends and foes A comparative genomics study of 23 Aspergillus species from section Flavi.</title>
        <authorList>
            <consortium name="DOE Joint Genome Institute"/>
            <person name="Kjaerbolling I."/>
            <person name="Vesth T.C."/>
            <person name="Frisvad J.C."/>
            <person name="Nybo J.L."/>
            <person name="Theobald S."/>
            <person name="Kildgaard S."/>
            <person name="Petersen T.I."/>
            <person name="Kuo A."/>
            <person name="Sato A."/>
            <person name="Lyhne E.K."/>
            <person name="Kogle M.E."/>
            <person name="Wiebenga A."/>
            <person name="Kun R.S."/>
            <person name="Lubbers R.J."/>
            <person name="Makela M.R."/>
            <person name="Barry K."/>
            <person name="Chovatia M."/>
            <person name="Clum A."/>
            <person name="Daum C."/>
            <person name="Haridas S."/>
            <person name="He G."/>
            <person name="LaButti K."/>
            <person name="Lipzen A."/>
            <person name="Mondo S."/>
            <person name="Pangilinan J."/>
            <person name="Riley R."/>
            <person name="Salamov A."/>
            <person name="Simmons B.A."/>
            <person name="Magnuson J.K."/>
            <person name="Henrissat B."/>
            <person name="Mortensen U.H."/>
            <person name="Larsen T.O."/>
            <person name="De vries R.P."/>
            <person name="Grigoriev I.V."/>
            <person name="Machida M."/>
            <person name="Baker S.E."/>
            <person name="Andersen M.R."/>
        </authorList>
    </citation>
    <scope>NUCLEOTIDE SEQUENCE [LARGE SCALE GENOMIC DNA]</scope>
    <source>
        <strain evidence="5 6">CBS 126849</strain>
    </source>
</reference>
<dbReference type="Gene3D" id="3.40.50.720">
    <property type="entry name" value="NAD(P)-binding Rossmann-like Domain"/>
    <property type="match status" value="1"/>
</dbReference>
<dbReference type="AlphaFoldDB" id="A0A5N6EZF9"/>
<evidence type="ECO:0000313" key="6">
    <source>
        <dbReference type="Proteomes" id="UP000326799"/>
    </source>
</evidence>
<name>A0A5N6EZF9_9EURO</name>
<evidence type="ECO:0000313" key="5">
    <source>
        <dbReference type="EMBL" id="KAB8222941.1"/>
    </source>
</evidence>
<dbReference type="EMBL" id="ML733409">
    <property type="protein sequence ID" value="KAB8222941.1"/>
    <property type="molecule type" value="Genomic_DNA"/>
</dbReference>
<keyword evidence="2" id="KW-0862">Zinc</keyword>
<evidence type="ECO:0000256" key="2">
    <source>
        <dbReference type="ARBA" id="ARBA00022833"/>
    </source>
</evidence>
<dbReference type="GO" id="GO:0008270">
    <property type="term" value="F:zinc ion binding"/>
    <property type="evidence" value="ECO:0007669"/>
    <property type="project" value="InterPro"/>
</dbReference>
<dbReference type="GO" id="GO:0016616">
    <property type="term" value="F:oxidoreductase activity, acting on the CH-OH group of donors, NAD or NADP as acceptor"/>
    <property type="evidence" value="ECO:0007669"/>
    <property type="project" value="InterPro"/>
</dbReference>
<accession>A0A5N6EZF9</accession>
<dbReference type="SUPFAM" id="SSF51735">
    <property type="entry name" value="NAD(P)-binding Rossmann-fold domains"/>
    <property type="match status" value="1"/>
</dbReference>
<dbReference type="InterPro" id="IPR013154">
    <property type="entry name" value="ADH-like_N"/>
</dbReference>
<dbReference type="InterPro" id="IPR011032">
    <property type="entry name" value="GroES-like_sf"/>
</dbReference>
<organism evidence="5 6">
    <name type="scientific">Aspergillus novoparasiticus</name>
    <dbReference type="NCBI Taxonomy" id="986946"/>
    <lineage>
        <taxon>Eukaryota</taxon>
        <taxon>Fungi</taxon>
        <taxon>Dikarya</taxon>
        <taxon>Ascomycota</taxon>
        <taxon>Pezizomycotina</taxon>
        <taxon>Eurotiomycetes</taxon>
        <taxon>Eurotiomycetidae</taxon>
        <taxon>Eurotiales</taxon>
        <taxon>Aspergillaceae</taxon>
        <taxon>Aspergillus</taxon>
        <taxon>Aspergillus subgen. Circumdati</taxon>
    </lineage>
</organism>
<keyword evidence="6" id="KW-1185">Reference proteome</keyword>
<dbReference type="PANTHER" id="PTHR42683">
    <property type="entry name" value="ALDEHYDE REDUCTASE"/>
    <property type="match status" value="1"/>
</dbReference>
<evidence type="ECO:0000259" key="4">
    <source>
        <dbReference type="Pfam" id="PF08240"/>
    </source>
</evidence>
<dbReference type="Proteomes" id="UP000326799">
    <property type="component" value="Unassembled WGS sequence"/>
</dbReference>
<evidence type="ECO:0000256" key="3">
    <source>
        <dbReference type="ARBA" id="ARBA00023002"/>
    </source>
</evidence>
<dbReference type="InterPro" id="IPR002328">
    <property type="entry name" value="ADH_Zn_CS"/>
</dbReference>